<proteinExistence type="predicted"/>
<dbReference type="STRING" id="27342.A0A0H2S1Y7"/>
<dbReference type="Proteomes" id="UP000053477">
    <property type="component" value="Unassembled WGS sequence"/>
</dbReference>
<dbReference type="EMBL" id="KQ085899">
    <property type="protein sequence ID" value="KLO17999.1"/>
    <property type="molecule type" value="Genomic_DNA"/>
</dbReference>
<feature type="compositionally biased region" description="Low complexity" evidence="1">
    <location>
        <begin position="130"/>
        <end position="160"/>
    </location>
</feature>
<keyword evidence="3" id="KW-1185">Reference proteome</keyword>
<feature type="compositionally biased region" description="Acidic residues" evidence="1">
    <location>
        <begin position="161"/>
        <end position="194"/>
    </location>
</feature>
<reference evidence="2 3" key="1">
    <citation type="submission" date="2015-04" db="EMBL/GenBank/DDBJ databases">
        <title>Complete genome sequence of Schizopora paradoxa KUC8140, a cosmopolitan wood degrader in East Asia.</title>
        <authorList>
            <consortium name="DOE Joint Genome Institute"/>
            <person name="Min B."/>
            <person name="Park H."/>
            <person name="Jang Y."/>
            <person name="Kim J.-J."/>
            <person name="Kim K.H."/>
            <person name="Pangilinan J."/>
            <person name="Lipzen A."/>
            <person name="Riley R."/>
            <person name="Grigoriev I.V."/>
            <person name="Spatafora J.W."/>
            <person name="Choi I.-G."/>
        </authorList>
    </citation>
    <scope>NUCLEOTIDE SEQUENCE [LARGE SCALE GENOMIC DNA]</scope>
    <source>
        <strain evidence="2 3">KUC8140</strain>
    </source>
</reference>
<evidence type="ECO:0000313" key="3">
    <source>
        <dbReference type="Proteomes" id="UP000053477"/>
    </source>
</evidence>
<sequence length="205" mass="22589">MTDLTYCHLHMSNRDLLIFETFENSLTYLSGELSDEELEIPPHMVPPNPDDSDILPSQVHPSYPYGNPTNIKHPAARPRAPHDPMSRALFDDMAYAGGGVNGALRWRDLALDVLLPIDHKKEEAERAALARKMASGSNTNNNPAPQNQAPGVGPQAGQGANDEDDEDDEESGDSEEGSMDDDEDDDEDDDDMNENSENYNGSYDE</sequence>
<name>A0A0H2S1Y7_9AGAM</name>
<accession>A0A0H2S1Y7</accession>
<feature type="region of interest" description="Disordered" evidence="1">
    <location>
        <begin position="126"/>
        <end position="205"/>
    </location>
</feature>
<gene>
    <name evidence="2" type="ORF">SCHPADRAFT_993982</name>
</gene>
<organism evidence="2 3">
    <name type="scientific">Schizopora paradoxa</name>
    <dbReference type="NCBI Taxonomy" id="27342"/>
    <lineage>
        <taxon>Eukaryota</taxon>
        <taxon>Fungi</taxon>
        <taxon>Dikarya</taxon>
        <taxon>Basidiomycota</taxon>
        <taxon>Agaricomycotina</taxon>
        <taxon>Agaricomycetes</taxon>
        <taxon>Hymenochaetales</taxon>
        <taxon>Schizoporaceae</taxon>
        <taxon>Schizopora</taxon>
    </lineage>
</organism>
<dbReference type="OrthoDB" id="2351920at2759"/>
<evidence type="ECO:0000256" key="1">
    <source>
        <dbReference type="SAM" id="MobiDB-lite"/>
    </source>
</evidence>
<dbReference type="InParanoid" id="A0A0H2S1Y7"/>
<dbReference type="AlphaFoldDB" id="A0A0H2S1Y7"/>
<evidence type="ECO:0000313" key="2">
    <source>
        <dbReference type="EMBL" id="KLO17999.1"/>
    </source>
</evidence>
<protein>
    <submittedName>
        <fullName evidence="2">Uncharacterized protein</fullName>
    </submittedName>
</protein>